<keyword evidence="4" id="KW-1185">Reference proteome</keyword>
<dbReference type="InterPro" id="IPR050791">
    <property type="entry name" value="Aldo-Keto_reductase"/>
</dbReference>
<reference evidence="3 4" key="1">
    <citation type="submission" date="2018-08" db="EMBL/GenBank/DDBJ databases">
        <title>Draft genome of the lignicolous fungus Coniochaeta pulveracea.</title>
        <authorList>
            <person name="Borstlap C.J."/>
            <person name="De Witt R.N."/>
            <person name="Botha A."/>
            <person name="Volschenk H."/>
        </authorList>
    </citation>
    <scope>NUCLEOTIDE SEQUENCE [LARGE SCALE GENOMIC DNA]</scope>
    <source>
        <strain evidence="3 4">CAB683</strain>
    </source>
</reference>
<gene>
    <name evidence="3" type="ORF">DL546_009735</name>
</gene>
<dbReference type="PANTHER" id="PTHR43625">
    <property type="entry name" value="AFLATOXIN B1 ALDEHYDE REDUCTASE"/>
    <property type="match status" value="1"/>
</dbReference>
<dbReference type="GO" id="GO:0005737">
    <property type="term" value="C:cytoplasm"/>
    <property type="evidence" value="ECO:0007669"/>
    <property type="project" value="TreeGrafter"/>
</dbReference>
<name>A0A420YN14_9PEZI</name>
<dbReference type="SUPFAM" id="SSF51430">
    <property type="entry name" value="NAD(P)-linked oxidoreductase"/>
    <property type="match status" value="1"/>
</dbReference>
<protein>
    <recommendedName>
        <fullName evidence="2">NADP-dependent oxidoreductase domain-containing protein</fullName>
    </recommendedName>
</protein>
<dbReference type="InterPro" id="IPR020471">
    <property type="entry name" value="AKR"/>
</dbReference>
<dbReference type="GO" id="GO:0016491">
    <property type="term" value="F:oxidoreductase activity"/>
    <property type="evidence" value="ECO:0007669"/>
    <property type="project" value="UniProtKB-KW"/>
</dbReference>
<dbReference type="InterPro" id="IPR023210">
    <property type="entry name" value="NADP_OxRdtase_dom"/>
</dbReference>
<dbReference type="AlphaFoldDB" id="A0A420YN14"/>
<organism evidence="3 4">
    <name type="scientific">Coniochaeta pulveracea</name>
    <dbReference type="NCBI Taxonomy" id="177199"/>
    <lineage>
        <taxon>Eukaryota</taxon>
        <taxon>Fungi</taxon>
        <taxon>Dikarya</taxon>
        <taxon>Ascomycota</taxon>
        <taxon>Pezizomycotina</taxon>
        <taxon>Sordariomycetes</taxon>
        <taxon>Sordariomycetidae</taxon>
        <taxon>Coniochaetales</taxon>
        <taxon>Coniochaetaceae</taxon>
        <taxon>Coniochaeta</taxon>
    </lineage>
</organism>
<dbReference type="OrthoDB" id="37537at2759"/>
<dbReference type="Proteomes" id="UP000275385">
    <property type="component" value="Unassembled WGS sequence"/>
</dbReference>
<evidence type="ECO:0000313" key="4">
    <source>
        <dbReference type="Proteomes" id="UP000275385"/>
    </source>
</evidence>
<keyword evidence="1" id="KW-0560">Oxidoreductase</keyword>
<comment type="caution">
    <text evidence="3">The sequence shown here is derived from an EMBL/GenBank/DDBJ whole genome shotgun (WGS) entry which is preliminary data.</text>
</comment>
<dbReference type="Pfam" id="PF00248">
    <property type="entry name" value="Aldo_ket_red"/>
    <property type="match status" value="1"/>
</dbReference>
<dbReference type="InterPro" id="IPR036812">
    <property type="entry name" value="NAD(P)_OxRdtase_dom_sf"/>
</dbReference>
<dbReference type="PRINTS" id="PR00069">
    <property type="entry name" value="ALDKETRDTASE"/>
</dbReference>
<dbReference type="Gene3D" id="3.20.20.100">
    <property type="entry name" value="NADP-dependent oxidoreductase domain"/>
    <property type="match status" value="1"/>
</dbReference>
<evidence type="ECO:0000313" key="3">
    <source>
        <dbReference type="EMBL" id="RKU49279.1"/>
    </source>
</evidence>
<proteinExistence type="predicted"/>
<evidence type="ECO:0000256" key="1">
    <source>
        <dbReference type="ARBA" id="ARBA00023002"/>
    </source>
</evidence>
<evidence type="ECO:0000259" key="2">
    <source>
        <dbReference type="Pfam" id="PF00248"/>
    </source>
</evidence>
<dbReference type="STRING" id="177199.A0A420YN14"/>
<dbReference type="PANTHER" id="PTHR43625:SF40">
    <property type="entry name" value="ALDO-KETO REDUCTASE YAKC [NADP(+)]"/>
    <property type="match status" value="1"/>
</dbReference>
<dbReference type="EMBL" id="QVQW01000002">
    <property type="protein sequence ID" value="RKU49279.1"/>
    <property type="molecule type" value="Genomic_DNA"/>
</dbReference>
<sequence length="346" mass="37863">MSTSLVPHHRLGRNGPSVPALGFGLMGMSYVSYGTPLSEEEQFAILDRAVELGATFWDTADLYGDSEKTLGKWFKRTGKRDEIFLATKFGFVKGSTTFATDSSAEYTKKCCHASLEALGIETIDLYYVHSVNPVTPIEETMRALAELQAEGKIKHIGLSSVSSATLRRAAKIAPIAAVQTEYSVFSRDIEGDAGTNLLATCRELGVAVVVACPLGRGLLTSTFSQGKDVGDSKDMRPKSMPRFQEGNRQANVELVAQFKAFADRKGCTVSQLALAWLLKQGDDIFPIPGTKKIKYLEENWGALQIRLTDEEEEDIRAFAEKAELAGGTVPEAFAHYLFRDTKEEGI</sequence>
<accession>A0A420YN14</accession>
<feature type="domain" description="NADP-dependent oxidoreductase" evidence="2">
    <location>
        <begin position="21"/>
        <end position="318"/>
    </location>
</feature>